<evidence type="ECO:0008006" key="3">
    <source>
        <dbReference type="Google" id="ProtNLM"/>
    </source>
</evidence>
<gene>
    <name evidence="1" type="ORF">LITE_LOCUS28404</name>
</gene>
<evidence type="ECO:0000313" key="2">
    <source>
        <dbReference type="Proteomes" id="UP001154282"/>
    </source>
</evidence>
<proteinExistence type="predicted"/>
<dbReference type="PANTHER" id="PTHR32227">
    <property type="entry name" value="GLUCAN ENDO-1,3-BETA-GLUCOSIDASE BG1-RELATED-RELATED"/>
    <property type="match status" value="1"/>
</dbReference>
<dbReference type="SUPFAM" id="SSF51445">
    <property type="entry name" value="(Trans)glycosidases"/>
    <property type="match status" value="1"/>
</dbReference>
<dbReference type="InterPro" id="IPR044965">
    <property type="entry name" value="Glyco_hydro_17_plant"/>
</dbReference>
<accession>A0AAV0MGA7</accession>
<protein>
    <recommendedName>
        <fullName evidence="3">Glucan endo-1,3-beta-D-glucosidase</fullName>
    </recommendedName>
</protein>
<reference evidence="1" key="1">
    <citation type="submission" date="2022-08" db="EMBL/GenBank/DDBJ databases">
        <authorList>
            <person name="Gutierrez-Valencia J."/>
        </authorList>
    </citation>
    <scope>NUCLEOTIDE SEQUENCE</scope>
</reference>
<keyword evidence="2" id="KW-1185">Reference proteome</keyword>
<evidence type="ECO:0000313" key="1">
    <source>
        <dbReference type="EMBL" id="CAI0445079.1"/>
    </source>
</evidence>
<organism evidence="1 2">
    <name type="scientific">Linum tenue</name>
    <dbReference type="NCBI Taxonomy" id="586396"/>
    <lineage>
        <taxon>Eukaryota</taxon>
        <taxon>Viridiplantae</taxon>
        <taxon>Streptophyta</taxon>
        <taxon>Embryophyta</taxon>
        <taxon>Tracheophyta</taxon>
        <taxon>Spermatophyta</taxon>
        <taxon>Magnoliopsida</taxon>
        <taxon>eudicotyledons</taxon>
        <taxon>Gunneridae</taxon>
        <taxon>Pentapetalae</taxon>
        <taxon>rosids</taxon>
        <taxon>fabids</taxon>
        <taxon>Malpighiales</taxon>
        <taxon>Linaceae</taxon>
        <taxon>Linum</taxon>
    </lineage>
</organism>
<dbReference type="Gene3D" id="3.20.20.80">
    <property type="entry name" value="Glycosidases"/>
    <property type="match status" value="1"/>
</dbReference>
<dbReference type="GO" id="GO:0004553">
    <property type="term" value="F:hydrolase activity, hydrolyzing O-glycosyl compounds"/>
    <property type="evidence" value="ECO:0007669"/>
    <property type="project" value="InterPro"/>
</dbReference>
<dbReference type="EMBL" id="CAMGYJ010000007">
    <property type="protein sequence ID" value="CAI0445079.1"/>
    <property type="molecule type" value="Genomic_DNA"/>
</dbReference>
<dbReference type="InterPro" id="IPR017853">
    <property type="entry name" value="GH"/>
</dbReference>
<dbReference type="AlphaFoldDB" id="A0AAV0MGA7"/>
<name>A0AAV0MGA7_9ROSI</name>
<dbReference type="Proteomes" id="UP001154282">
    <property type="component" value="Unassembled WGS sequence"/>
</dbReference>
<comment type="caution">
    <text evidence="1">The sequence shown here is derived from an EMBL/GenBank/DDBJ whole genome shotgun (WGS) entry which is preliminary data.</text>
</comment>
<dbReference type="GO" id="GO:0005975">
    <property type="term" value="P:carbohydrate metabolic process"/>
    <property type="evidence" value="ECO:0007669"/>
    <property type="project" value="InterPro"/>
</dbReference>
<sequence length="227" mass="24646">MKYFLLSIAVLALAYRVSTIITRYDQWRFQEAQASLGVTFDSNSNGFFPSPLPPPIPRLRLHDATPDLLQEFEKSGISVLVSLPNELLAKLAGNSSAAVVEILGPILSSAAVSTISVGEEPKAAESQVLMEAVKKVQEATRLLKVESAISVTVSFGDVIDPPPFLGPLLRFLNHSGSPLLVKLDVYEYYKTYAYPLPFALSQSQGNHTFSASDPLAKRYNSAASSRS</sequence>